<evidence type="ECO:0000259" key="5">
    <source>
        <dbReference type="PROSITE" id="PS50956"/>
    </source>
</evidence>
<dbReference type="Pfam" id="PF13412">
    <property type="entry name" value="HTH_24"/>
    <property type="match status" value="1"/>
</dbReference>
<evidence type="ECO:0000256" key="3">
    <source>
        <dbReference type="ARBA" id="ARBA00023159"/>
    </source>
</evidence>
<dbReference type="PROSITE" id="PS50956">
    <property type="entry name" value="HTH_ASNC_2"/>
    <property type="match status" value="1"/>
</dbReference>
<organism evidence="6 7">
    <name type="scientific">Roseibium aestuarii</name>
    <dbReference type="NCBI Taxonomy" id="2600299"/>
    <lineage>
        <taxon>Bacteria</taxon>
        <taxon>Pseudomonadati</taxon>
        <taxon>Pseudomonadota</taxon>
        <taxon>Alphaproteobacteria</taxon>
        <taxon>Hyphomicrobiales</taxon>
        <taxon>Stappiaceae</taxon>
        <taxon>Roseibium</taxon>
    </lineage>
</organism>
<dbReference type="CDD" id="cd00090">
    <property type="entry name" value="HTH_ARSR"/>
    <property type="match status" value="1"/>
</dbReference>
<evidence type="ECO:0000256" key="1">
    <source>
        <dbReference type="ARBA" id="ARBA00023015"/>
    </source>
</evidence>
<keyword evidence="1" id="KW-0805">Transcription regulation</keyword>
<gene>
    <name evidence="6" type="ORF">ACFSC7_11205</name>
</gene>
<dbReference type="InterPro" id="IPR000485">
    <property type="entry name" value="AsnC-type_HTH_dom"/>
</dbReference>
<evidence type="ECO:0000256" key="2">
    <source>
        <dbReference type="ARBA" id="ARBA00023125"/>
    </source>
</evidence>
<dbReference type="PANTHER" id="PTHR30154">
    <property type="entry name" value="LEUCINE-RESPONSIVE REGULATORY PROTEIN"/>
    <property type="match status" value="1"/>
</dbReference>
<reference evidence="7" key="1">
    <citation type="journal article" date="2019" name="Int. J. Syst. Evol. Microbiol.">
        <title>The Global Catalogue of Microorganisms (GCM) 10K type strain sequencing project: providing services to taxonomists for standard genome sequencing and annotation.</title>
        <authorList>
            <consortium name="The Broad Institute Genomics Platform"/>
            <consortium name="The Broad Institute Genome Sequencing Center for Infectious Disease"/>
            <person name="Wu L."/>
            <person name="Ma J."/>
        </authorList>
    </citation>
    <scope>NUCLEOTIDE SEQUENCE [LARGE SCALE GENOMIC DNA]</scope>
    <source>
        <strain evidence="7">JCM 3369</strain>
    </source>
</reference>
<dbReference type="EMBL" id="JBHUFA010000004">
    <property type="protein sequence ID" value="MFD1696084.1"/>
    <property type="molecule type" value="Genomic_DNA"/>
</dbReference>
<dbReference type="RefSeq" id="WP_149893006.1">
    <property type="nucleotide sequence ID" value="NZ_JBHUFA010000004.1"/>
</dbReference>
<protein>
    <submittedName>
        <fullName evidence="6">Lrp/AsnC ligand binding domain-containing protein</fullName>
    </submittedName>
</protein>
<dbReference type="Proteomes" id="UP001597327">
    <property type="component" value="Unassembled WGS sequence"/>
</dbReference>
<comment type="caution">
    <text evidence="6">The sequence shown here is derived from an EMBL/GenBank/DDBJ whole genome shotgun (WGS) entry which is preliminary data.</text>
</comment>
<dbReference type="PANTHER" id="PTHR30154:SF0">
    <property type="entry name" value="LEUCINE-RESPONSIVE REGULATORY PROTEIN"/>
    <property type="match status" value="1"/>
</dbReference>
<name>A0ABW4JVC1_9HYPH</name>
<dbReference type="Gene3D" id="1.10.10.10">
    <property type="entry name" value="Winged helix-like DNA-binding domain superfamily/Winged helix DNA-binding domain"/>
    <property type="match status" value="1"/>
</dbReference>
<sequence length="152" mass="16733">MKIDQIDRQILMALQENGRLSNAALAEQVGLAATSMSDRVKRLQKSGFITGYHASLDPNLLGFGILVFVEVLLDKSGADGFERFGAAVAKEPRIHECHLIAGGFDYLLKARLPDMVSYRTFLGEVIPALPGVRETRSFTVMEEVKRESALPL</sequence>
<dbReference type="InterPro" id="IPR036390">
    <property type="entry name" value="WH_DNA-bd_sf"/>
</dbReference>
<feature type="domain" description="HTH asnC-type" evidence="5">
    <location>
        <begin position="3"/>
        <end position="64"/>
    </location>
</feature>
<dbReference type="SMART" id="SM00344">
    <property type="entry name" value="HTH_ASNC"/>
    <property type="match status" value="1"/>
</dbReference>
<dbReference type="Gene3D" id="3.30.70.920">
    <property type="match status" value="1"/>
</dbReference>
<dbReference type="InterPro" id="IPR011991">
    <property type="entry name" value="ArsR-like_HTH"/>
</dbReference>
<dbReference type="SUPFAM" id="SSF46785">
    <property type="entry name" value="Winged helix' DNA-binding domain"/>
    <property type="match status" value="1"/>
</dbReference>
<dbReference type="PRINTS" id="PR00033">
    <property type="entry name" value="HTHASNC"/>
</dbReference>
<keyword evidence="7" id="KW-1185">Reference proteome</keyword>
<evidence type="ECO:0000313" key="6">
    <source>
        <dbReference type="EMBL" id="MFD1696084.1"/>
    </source>
</evidence>
<dbReference type="InterPro" id="IPR019887">
    <property type="entry name" value="Tscrpt_reg_AsnC/Lrp_C"/>
</dbReference>
<dbReference type="Pfam" id="PF01037">
    <property type="entry name" value="AsnC_trans_reg"/>
    <property type="match status" value="1"/>
</dbReference>
<dbReference type="InterPro" id="IPR036388">
    <property type="entry name" value="WH-like_DNA-bd_sf"/>
</dbReference>
<dbReference type="InterPro" id="IPR011008">
    <property type="entry name" value="Dimeric_a/b-barrel"/>
</dbReference>
<proteinExistence type="predicted"/>
<keyword evidence="4" id="KW-0804">Transcription</keyword>
<dbReference type="SUPFAM" id="SSF54909">
    <property type="entry name" value="Dimeric alpha+beta barrel"/>
    <property type="match status" value="1"/>
</dbReference>
<dbReference type="InterPro" id="IPR019888">
    <property type="entry name" value="Tscrpt_reg_AsnC-like"/>
</dbReference>
<evidence type="ECO:0000256" key="4">
    <source>
        <dbReference type="ARBA" id="ARBA00023163"/>
    </source>
</evidence>
<keyword evidence="2" id="KW-0238">DNA-binding</keyword>
<evidence type="ECO:0000313" key="7">
    <source>
        <dbReference type="Proteomes" id="UP001597327"/>
    </source>
</evidence>
<keyword evidence="3" id="KW-0010">Activator</keyword>
<accession>A0ABW4JVC1</accession>